<evidence type="ECO:0000256" key="2">
    <source>
        <dbReference type="ARBA" id="ARBA00024867"/>
    </source>
</evidence>
<reference evidence="6 7" key="1">
    <citation type="submission" date="2023-04" db="EMBL/GenBank/DDBJ databases">
        <title>Fusibacter bizertensis strain WBS, isolated from littoral bottom sediments of the Arctic seas - biochemical and genomic analysis.</title>
        <authorList>
            <person name="Brioukhanov A.L."/>
        </authorList>
    </citation>
    <scope>NUCLEOTIDE SEQUENCE [LARGE SCALE GENOMIC DNA]</scope>
    <source>
        <strain evidence="6 7">WBS</strain>
    </source>
</reference>
<dbReference type="PROSITE" id="PS51833">
    <property type="entry name" value="HDOD"/>
    <property type="match status" value="1"/>
</dbReference>
<dbReference type="InterPro" id="IPR052340">
    <property type="entry name" value="RNase_Y/CdgJ"/>
</dbReference>
<dbReference type="Proteomes" id="UP001158045">
    <property type="component" value="Unassembled WGS sequence"/>
</dbReference>
<protein>
    <recommendedName>
        <fullName evidence="1">Stage 0 sporulation protein A homolog</fullName>
    </recommendedName>
</protein>
<keyword evidence="7" id="KW-1185">Reference proteome</keyword>
<comment type="caution">
    <text evidence="6">The sequence shown here is derived from an EMBL/GenBank/DDBJ whole genome shotgun (WGS) entry which is preliminary data.</text>
</comment>
<dbReference type="Pfam" id="PF08668">
    <property type="entry name" value="HDOD"/>
    <property type="match status" value="1"/>
</dbReference>
<dbReference type="PANTHER" id="PTHR33525">
    <property type="match status" value="1"/>
</dbReference>
<dbReference type="InterPro" id="IPR013976">
    <property type="entry name" value="HDOD"/>
</dbReference>
<proteinExistence type="predicted"/>
<evidence type="ECO:0000259" key="4">
    <source>
        <dbReference type="PROSITE" id="PS50110"/>
    </source>
</evidence>
<gene>
    <name evidence="6" type="ORF">QE109_03095</name>
</gene>
<dbReference type="SMART" id="SM00448">
    <property type="entry name" value="REC"/>
    <property type="match status" value="1"/>
</dbReference>
<sequence>MKKILFIDDESNILRAINRAFRNLEFECFYANGIKEAIEIFLEIDQLDMLITDIKMPYFDGIRVLKLFKEASPDTIRVAITGYASASSITEAVSKNLAKQYFYKPWNNDELIDGIRKMFVLEDKLKSSHIFKTVQQFDSIKTIPRLFNELNLYIQRDKSIEEITEIIERDPAITSNILRIANSAFYAAKTGNIQQAIMYIGLNNLKQIVLSYEISQMNEKTYSKAEFIWTHSNRTNLIFQDLYTKYFGTKVPPIISAAGIVHDIGKIIMLQIFGNSYYDDILKLNLRDDQLIGKENELFGIDHSTIGGYFLNWWAFPYDIIEMTLYHHIPNDPDILGKKQVALMCLSSLIESKMMSTENTNYLEAMDVLGISEDFFREIVSKYKE</sequence>
<name>A0ABT6N9M2_9FIRM</name>
<accession>A0ABT6N9M2</accession>
<dbReference type="InterPro" id="IPR001789">
    <property type="entry name" value="Sig_transdc_resp-reg_receiver"/>
</dbReference>
<organism evidence="6 7">
    <name type="scientific">Fusibacter bizertensis</name>
    <dbReference type="NCBI Taxonomy" id="1488331"/>
    <lineage>
        <taxon>Bacteria</taxon>
        <taxon>Bacillati</taxon>
        <taxon>Bacillota</taxon>
        <taxon>Clostridia</taxon>
        <taxon>Eubacteriales</taxon>
        <taxon>Eubacteriales Family XII. Incertae Sedis</taxon>
        <taxon>Fusibacter</taxon>
    </lineage>
</organism>
<evidence type="ECO:0000256" key="3">
    <source>
        <dbReference type="PROSITE-ProRule" id="PRU00169"/>
    </source>
</evidence>
<dbReference type="PANTHER" id="PTHR33525:SF3">
    <property type="entry name" value="RIBONUCLEASE Y"/>
    <property type="match status" value="1"/>
</dbReference>
<feature type="domain" description="Response regulatory" evidence="4">
    <location>
        <begin position="3"/>
        <end position="119"/>
    </location>
</feature>
<evidence type="ECO:0000313" key="7">
    <source>
        <dbReference type="Proteomes" id="UP001158045"/>
    </source>
</evidence>
<evidence type="ECO:0000256" key="1">
    <source>
        <dbReference type="ARBA" id="ARBA00018672"/>
    </source>
</evidence>
<dbReference type="Gene3D" id="3.40.50.2300">
    <property type="match status" value="1"/>
</dbReference>
<dbReference type="RefSeq" id="WP_281092915.1">
    <property type="nucleotide sequence ID" value="NZ_JARYZI010000001.1"/>
</dbReference>
<dbReference type="SUPFAM" id="SSF109604">
    <property type="entry name" value="HD-domain/PDEase-like"/>
    <property type="match status" value="1"/>
</dbReference>
<dbReference type="InterPro" id="IPR011006">
    <property type="entry name" value="CheY-like_superfamily"/>
</dbReference>
<keyword evidence="3" id="KW-0597">Phosphoprotein</keyword>
<feature type="modified residue" description="4-aspartylphosphate" evidence="3">
    <location>
        <position position="53"/>
    </location>
</feature>
<feature type="domain" description="HDOD" evidence="5">
    <location>
        <begin position="140"/>
        <end position="330"/>
    </location>
</feature>
<dbReference type="EMBL" id="JARYZI010000001">
    <property type="protein sequence ID" value="MDH8677117.1"/>
    <property type="molecule type" value="Genomic_DNA"/>
</dbReference>
<dbReference type="SUPFAM" id="SSF52172">
    <property type="entry name" value="CheY-like"/>
    <property type="match status" value="1"/>
</dbReference>
<comment type="function">
    <text evidence="2">May play the central regulatory role in sporulation. It may be an element of the effector pathway responsible for the activation of sporulation genes in response to nutritional stress. Spo0A may act in concert with spo0H (a sigma factor) to control the expression of some genes that are critical to the sporulation process.</text>
</comment>
<dbReference type="Pfam" id="PF00072">
    <property type="entry name" value="Response_reg"/>
    <property type="match status" value="1"/>
</dbReference>
<dbReference type="Gene3D" id="1.10.3210.10">
    <property type="entry name" value="Hypothetical protein af1432"/>
    <property type="match status" value="1"/>
</dbReference>
<evidence type="ECO:0000313" key="6">
    <source>
        <dbReference type="EMBL" id="MDH8677117.1"/>
    </source>
</evidence>
<evidence type="ECO:0000259" key="5">
    <source>
        <dbReference type="PROSITE" id="PS51833"/>
    </source>
</evidence>
<dbReference type="PROSITE" id="PS50110">
    <property type="entry name" value="RESPONSE_REGULATORY"/>
    <property type="match status" value="1"/>
</dbReference>